<dbReference type="InParanoid" id="B4D8W3"/>
<dbReference type="CDD" id="cd17574">
    <property type="entry name" value="REC_OmpR"/>
    <property type="match status" value="1"/>
</dbReference>
<evidence type="ECO:0000259" key="5">
    <source>
        <dbReference type="PROSITE" id="PS50110"/>
    </source>
</evidence>
<feature type="modified residue" description="4-aspartylphosphate" evidence="2">
    <location>
        <position position="769"/>
    </location>
</feature>
<keyword evidence="1 2" id="KW-0597">Phosphoprotein</keyword>
<dbReference type="InterPro" id="IPR050595">
    <property type="entry name" value="Bact_response_regulator"/>
</dbReference>
<dbReference type="Proteomes" id="UP000005824">
    <property type="component" value="Unassembled WGS sequence"/>
</dbReference>
<evidence type="ECO:0000313" key="7">
    <source>
        <dbReference type="Proteomes" id="UP000005824"/>
    </source>
</evidence>
<dbReference type="eggNOG" id="COG3706">
    <property type="taxonomic scope" value="Bacteria"/>
</dbReference>
<evidence type="ECO:0000313" key="6">
    <source>
        <dbReference type="EMBL" id="EDY17171.1"/>
    </source>
</evidence>
<protein>
    <submittedName>
        <fullName evidence="6">Response regulator receiver protein</fullName>
    </submittedName>
</protein>
<comment type="caution">
    <text evidence="6">The sequence shown here is derived from an EMBL/GenBank/DDBJ whole genome shotgun (WGS) entry which is preliminary data.</text>
</comment>
<evidence type="ECO:0000256" key="2">
    <source>
        <dbReference type="PROSITE-ProRule" id="PRU00169"/>
    </source>
</evidence>
<dbReference type="InterPro" id="IPR001789">
    <property type="entry name" value="Sig_transdc_resp-reg_receiver"/>
</dbReference>
<evidence type="ECO:0000256" key="1">
    <source>
        <dbReference type="ARBA" id="ARBA00022553"/>
    </source>
</evidence>
<accession>B4D8W3</accession>
<dbReference type="InterPro" id="IPR011006">
    <property type="entry name" value="CheY-like_superfamily"/>
</dbReference>
<gene>
    <name evidence="6" type="ORF">CfE428DRAFT_5353</name>
</gene>
<dbReference type="GO" id="GO:0000160">
    <property type="term" value="P:phosphorelay signal transduction system"/>
    <property type="evidence" value="ECO:0007669"/>
    <property type="project" value="InterPro"/>
</dbReference>
<dbReference type="SMART" id="SM00448">
    <property type="entry name" value="REC"/>
    <property type="match status" value="1"/>
</dbReference>
<name>B4D8W3_9BACT</name>
<dbReference type="Pfam" id="PF00072">
    <property type="entry name" value="Response_reg"/>
    <property type="match status" value="1"/>
</dbReference>
<dbReference type="SUPFAM" id="SSF52172">
    <property type="entry name" value="CheY-like"/>
    <property type="match status" value="1"/>
</dbReference>
<keyword evidence="3" id="KW-0175">Coiled coil</keyword>
<dbReference type="RefSeq" id="WP_006982674.1">
    <property type="nucleotide sequence ID" value="NZ_ABVL01000023.1"/>
</dbReference>
<feature type="region of interest" description="Disordered" evidence="4">
    <location>
        <begin position="510"/>
        <end position="533"/>
    </location>
</feature>
<dbReference type="PANTHER" id="PTHR44591:SF3">
    <property type="entry name" value="RESPONSE REGULATORY DOMAIN-CONTAINING PROTEIN"/>
    <property type="match status" value="1"/>
</dbReference>
<feature type="region of interest" description="Disordered" evidence="4">
    <location>
        <begin position="122"/>
        <end position="145"/>
    </location>
</feature>
<feature type="domain" description="Response regulatory" evidence="5">
    <location>
        <begin position="720"/>
        <end position="836"/>
    </location>
</feature>
<proteinExistence type="predicted"/>
<dbReference type="PANTHER" id="PTHR44591">
    <property type="entry name" value="STRESS RESPONSE REGULATOR PROTEIN 1"/>
    <property type="match status" value="1"/>
</dbReference>
<evidence type="ECO:0000256" key="3">
    <source>
        <dbReference type="SAM" id="Coils"/>
    </source>
</evidence>
<organism evidence="6 7">
    <name type="scientific">Chthoniobacter flavus Ellin428</name>
    <dbReference type="NCBI Taxonomy" id="497964"/>
    <lineage>
        <taxon>Bacteria</taxon>
        <taxon>Pseudomonadati</taxon>
        <taxon>Verrucomicrobiota</taxon>
        <taxon>Spartobacteria</taxon>
        <taxon>Chthoniobacterales</taxon>
        <taxon>Chthoniobacteraceae</taxon>
        <taxon>Chthoniobacter</taxon>
    </lineage>
</organism>
<feature type="coiled-coil region" evidence="3">
    <location>
        <begin position="47"/>
        <end position="95"/>
    </location>
</feature>
<feature type="coiled-coil region" evidence="3">
    <location>
        <begin position="190"/>
        <end position="393"/>
    </location>
</feature>
<dbReference type="STRING" id="497964.CfE428DRAFT_5353"/>
<dbReference type="PROSITE" id="PS50110">
    <property type="entry name" value="RESPONSE_REGULATORY"/>
    <property type="match status" value="1"/>
</dbReference>
<sequence>MSQPHKLSDYSEFQPKKERRTPLPITNLPVNAISEDSDPTLEIRNLIEQLQQTARDSRGQVHTAERERDGIALELKRAQQQIEALRENERELRSHFVEITSLIQERDTAQQEAERRGKALAEAAKKSDQIVRERNDAQRQRDEVLRQRDEATRKLDAIQRGTDEQARLVSESQKQLLNIRQARDGAHAQILELNTRLGEAEDKIADLEYQRDNAHKAGKETESQATELRRQIDVIATDRDATAQQVQALTAELDSQRQKYLDLAEQKSAAQQADSEHTAALAEARAQVAGLTQDRDVARSRAQDQAKELDELRVQFQTFRDEQAQTANAALAEMHEKLAALETQAREGRHEANNLRQKIEAKNEKLTALQTLVEQAGNKRTETEQELEAITKERNAALTSLTAAQKQIDHIIRDRDEVRKLATENALELEERLVKLQEEVASFETVLQEHEQQKYELNEIRERFETQRLETIELATQLQTAQREIRELSANIAEARLQVKFAQAEARAAKEGKTKSDFASLMPTETPAPAPTPVAAAPVEAAPVIAAEAAPIAPESVAVEEAPAAPVENEIFTEPGSIVPLHSAPAPVAQPGAPSQPAAAARIAAPVLGIAEPLTEKESRSVIGAMRHCFQSFTKTPNDLSLLNELHCHVESFAERARVSGLLALHRLCSSFANLTRGLYEIPEQVNPSTLRTVHQTIEFLAALMKERNLAQVKDPATAMIYAVDDDLGNCESIALAMEESGMRTIYAQDPALALGELASSRYDLIFLDVNLPGMDGFELCKQTRALAIHEKTPIVFLTGLATLENRVQSSLSGGNDFIAKPFNLHELSVKAITLLLKAQLHLA</sequence>
<feature type="region of interest" description="Disordered" evidence="4">
    <location>
        <begin position="1"/>
        <end position="33"/>
    </location>
</feature>
<keyword evidence="7" id="KW-1185">Reference proteome</keyword>
<dbReference type="AlphaFoldDB" id="B4D8W3"/>
<dbReference type="Gene3D" id="3.40.50.2300">
    <property type="match status" value="1"/>
</dbReference>
<dbReference type="EMBL" id="ABVL01000023">
    <property type="protein sequence ID" value="EDY17171.1"/>
    <property type="molecule type" value="Genomic_DNA"/>
</dbReference>
<evidence type="ECO:0000256" key="4">
    <source>
        <dbReference type="SAM" id="MobiDB-lite"/>
    </source>
</evidence>
<reference evidence="6 7" key="1">
    <citation type="journal article" date="2011" name="J. Bacteriol.">
        <title>Genome sequence of Chthoniobacter flavus Ellin428, an aerobic heterotrophic soil bacterium.</title>
        <authorList>
            <person name="Kant R."/>
            <person name="van Passel M.W."/>
            <person name="Palva A."/>
            <person name="Lucas S."/>
            <person name="Lapidus A."/>
            <person name="Glavina Del Rio T."/>
            <person name="Dalin E."/>
            <person name="Tice H."/>
            <person name="Bruce D."/>
            <person name="Goodwin L."/>
            <person name="Pitluck S."/>
            <person name="Larimer F.W."/>
            <person name="Land M.L."/>
            <person name="Hauser L."/>
            <person name="Sangwan P."/>
            <person name="de Vos W.M."/>
            <person name="Janssen P.H."/>
            <person name="Smidt H."/>
        </authorList>
    </citation>
    <scope>NUCLEOTIDE SEQUENCE [LARGE SCALE GENOMIC DNA]</scope>
    <source>
        <strain evidence="6 7">Ellin428</strain>
    </source>
</reference>